<feature type="active site" evidence="4">
    <location>
        <position position="275"/>
    </location>
</feature>
<dbReference type="InterPro" id="IPR002410">
    <property type="entry name" value="Peptidase_S33"/>
</dbReference>
<evidence type="ECO:0000256" key="4">
    <source>
        <dbReference type="PIRSR" id="PIRSR005539-1"/>
    </source>
</evidence>
<evidence type="ECO:0000313" key="6">
    <source>
        <dbReference type="EMBL" id="WFN37060.1"/>
    </source>
</evidence>
<comment type="catalytic activity">
    <reaction evidence="3">
        <text>Release of N-terminal proline from a peptide.</text>
        <dbReference type="EC" id="3.4.11.5"/>
    </reaction>
</comment>
<dbReference type="KEGG" id="manq:L1994_01295"/>
<keyword evidence="7" id="KW-1185">Reference proteome</keyword>
<feature type="active site" description="Nucleophile" evidence="4">
    <location>
        <position position="136"/>
    </location>
</feature>
<dbReference type="Gene3D" id="3.40.50.1820">
    <property type="entry name" value="alpha/beta hydrolase"/>
    <property type="match status" value="1"/>
</dbReference>
<evidence type="ECO:0000256" key="2">
    <source>
        <dbReference type="ARBA" id="ARBA00022801"/>
    </source>
</evidence>
<name>A0AAF0JMZ1_9EURY</name>
<gene>
    <name evidence="6" type="ORF">L1994_01295</name>
</gene>
<dbReference type="InterPro" id="IPR005945">
    <property type="entry name" value="Pro_imino_pep"/>
</dbReference>
<organism evidence="6 7">
    <name type="scientific">Methanomicrobium antiquum</name>
    <dbReference type="NCBI Taxonomy" id="487686"/>
    <lineage>
        <taxon>Archaea</taxon>
        <taxon>Methanobacteriati</taxon>
        <taxon>Methanobacteriota</taxon>
        <taxon>Stenosarchaea group</taxon>
        <taxon>Methanomicrobia</taxon>
        <taxon>Methanomicrobiales</taxon>
        <taxon>Methanomicrobiaceae</taxon>
        <taxon>Methanomicrobium</taxon>
    </lineage>
</organism>
<dbReference type="AlphaFoldDB" id="A0AAF0JMZ1"/>
<comment type="subunit">
    <text evidence="3">Part of the tricorn proteolytic complex.</text>
</comment>
<dbReference type="NCBIfam" id="TIGR01250">
    <property type="entry name" value="pro_imino_pep_2"/>
    <property type="match status" value="1"/>
</dbReference>
<dbReference type="GO" id="GO:0004177">
    <property type="term" value="F:aminopeptidase activity"/>
    <property type="evidence" value="ECO:0007669"/>
    <property type="project" value="UniProtKB-KW"/>
</dbReference>
<protein>
    <recommendedName>
        <fullName evidence="3">Proline iminopeptidase</fullName>
        <shortName evidence="3">PIP</shortName>
        <ecNumber evidence="3">3.4.11.5</ecNumber>
    </recommendedName>
    <alternativeName>
        <fullName evidence="3">Prolyl aminopeptidase</fullName>
    </alternativeName>
    <alternativeName>
        <fullName evidence="3">Tricorn protease-interacting factor F1</fullName>
    </alternativeName>
</protein>
<evidence type="ECO:0000256" key="1">
    <source>
        <dbReference type="ARBA" id="ARBA00010088"/>
    </source>
</evidence>
<proteinExistence type="inferred from homology"/>
<dbReference type="Proteomes" id="UP001218895">
    <property type="component" value="Chromosome"/>
</dbReference>
<evidence type="ECO:0000313" key="7">
    <source>
        <dbReference type="Proteomes" id="UP001218895"/>
    </source>
</evidence>
<dbReference type="GO" id="GO:0016020">
    <property type="term" value="C:membrane"/>
    <property type="evidence" value="ECO:0007669"/>
    <property type="project" value="TreeGrafter"/>
</dbReference>
<dbReference type="EC" id="3.4.11.5" evidence="3"/>
<dbReference type="PIRSF" id="PIRSF005539">
    <property type="entry name" value="Pept_S33_TRI_F1"/>
    <property type="match status" value="1"/>
</dbReference>
<dbReference type="PANTHER" id="PTHR43798:SF33">
    <property type="entry name" value="HYDROLASE, PUTATIVE (AFU_ORTHOLOGUE AFUA_2G14860)-RELATED"/>
    <property type="match status" value="1"/>
</dbReference>
<dbReference type="GO" id="GO:0006508">
    <property type="term" value="P:proteolysis"/>
    <property type="evidence" value="ECO:0007669"/>
    <property type="project" value="UniProtKB-KW"/>
</dbReference>
<evidence type="ECO:0000256" key="3">
    <source>
        <dbReference type="PIRNR" id="PIRNR005539"/>
    </source>
</evidence>
<reference evidence="6" key="1">
    <citation type="submission" date="2022-01" db="EMBL/GenBank/DDBJ databases">
        <title>Complete genome of Methanomicrobium antiquum DSM 21220.</title>
        <authorList>
            <person name="Chen S.-C."/>
            <person name="You Y.-T."/>
            <person name="Zhou Y.-Z."/>
            <person name="Lai M.-C."/>
        </authorList>
    </citation>
    <scope>NUCLEOTIDE SEQUENCE</scope>
    <source>
        <strain evidence="6">DSM 21220</strain>
    </source>
</reference>
<sequence length="324" mass="35948">MILLFLSVVFVYAALCITAQPVKYDASVVNITEKGEDTQGYIKTSSGRIWFKIAGINSKKTPLLLLNGGPGVSHDYFEPLLVLSDERPVIFYDPLGCGNSDKPGDMSQYSVESYVKEVGEVRSALGLSDVHILGQSWGGGLAAAYFISEKPEGVKSLILSSPLLDTKRWISDQKSYLSEMPENIQEIVRIAEETGVYDSEDYQDALNEYYSLHLCRLDPWPPLFIDSLEKLSISVYMHMWGPSEFTCTGTLQSFNLTANLSEIGVPVLFICGEYDEATPSAISHFAGFVDNSQILIIKDASHLNHIEKTDEYVKAVREFLGDLD</sequence>
<dbReference type="PRINTS" id="PR00793">
    <property type="entry name" value="PROAMNOPTASE"/>
</dbReference>
<dbReference type="InterPro" id="IPR050266">
    <property type="entry name" value="AB_hydrolase_sf"/>
</dbReference>
<dbReference type="InterPro" id="IPR000073">
    <property type="entry name" value="AB_hydrolase_1"/>
</dbReference>
<feature type="domain" description="AB hydrolase-1" evidence="5">
    <location>
        <begin position="62"/>
        <end position="308"/>
    </location>
</feature>
<accession>A0AAF0JMZ1</accession>
<feature type="active site" description="Proton donor" evidence="4">
    <location>
        <position position="302"/>
    </location>
</feature>
<dbReference type="Pfam" id="PF00561">
    <property type="entry name" value="Abhydrolase_1"/>
    <property type="match status" value="1"/>
</dbReference>
<dbReference type="SUPFAM" id="SSF53474">
    <property type="entry name" value="alpha/beta-Hydrolases"/>
    <property type="match status" value="1"/>
</dbReference>
<comment type="function">
    <text evidence="3">Cleaves H-Pro-AMC as well as a wide spectrum of amino acid substrates and several peptide substrates without a proline at the N-terminus.</text>
</comment>
<dbReference type="PANTHER" id="PTHR43798">
    <property type="entry name" value="MONOACYLGLYCEROL LIPASE"/>
    <property type="match status" value="1"/>
</dbReference>
<evidence type="ECO:0000259" key="5">
    <source>
        <dbReference type="Pfam" id="PF00561"/>
    </source>
</evidence>
<dbReference type="InterPro" id="IPR029058">
    <property type="entry name" value="AB_hydrolase_fold"/>
</dbReference>
<keyword evidence="3" id="KW-0645">Protease</keyword>
<comment type="similarity">
    <text evidence="1 3">Belongs to the peptidase S33 family.</text>
</comment>
<dbReference type="GeneID" id="79948988"/>
<dbReference type="RefSeq" id="WP_278099897.1">
    <property type="nucleotide sequence ID" value="NZ_CP091092.1"/>
</dbReference>
<dbReference type="EMBL" id="CP091092">
    <property type="protein sequence ID" value="WFN37060.1"/>
    <property type="molecule type" value="Genomic_DNA"/>
</dbReference>
<keyword evidence="2 3" id="KW-0378">Hydrolase</keyword>
<keyword evidence="3" id="KW-0031">Aminopeptidase</keyword>